<dbReference type="InterPro" id="IPR049560">
    <property type="entry name" value="MeTrfase_RsmB-F_NOP2_cat"/>
</dbReference>
<feature type="binding site" evidence="6">
    <location>
        <position position="1188"/>
    </location>
    <ligand>
        <name>S-adenosyl-L-methionine</name>
        <dbReference type="ChEBI" id="CHEBI:59789"/>
    </ligand>
</feature>
<feature type="short sequence motif" description="GXSXG" evidence="7">
    <location>
        <begin position="462"/>
        <end position="466"/>
    </location>
</feature>
<feature type="binding site" evidence="6">
    <location>
        <begin position="1105"/>
        <end position="1111"/>
    </location>
    <ligand>
        <name>S-adenosyl-L-methionine</name>
        <dbReference type="ChEBI" id="CHEBI:59789"/>
    </ligand>
</feature>
<keyword evidence="7" id="KW-0378">Hydrolase</keyword>
<dbReference type="EMBL" id="JAGTXO010000004">
    <property type="protein sequence ID" value="KAG8468538.1"/>
    <property type="molecule type" value="Genomic_DNA"/>
</dbReference>
<evidence type="ECO:0000256" key="6">
    <source>
        <dbReference type="PROSITE-ProRule" id="PRU01023"/>
    </source>
</evidence>
<evidence type="ECO:0000256" key="1">
    <source>
        <dbReference type="ARBA" id="ARBA00022603"/>
    </source>
</evidence>
<evidence type="ECO:0000256" key="9">
    <source>
        <dbReference type="SAM" id="Phobius"/>
    </source>
</evidence>
<feature type="region of interest" description="Disordered" evidence="8">
    <location>
        <begin position="1455"/>
        <end position="1518"/>
    </location>
</feature>
<protein>
    <recommendedName>
        <fullName evidence="14">Patatin</fullName>
    </recommendedName>
</protein>
<reference evidence="12" key="1">
    <citation type="submission" date="2021-05" db="EMBL/GenBank/DDBJ databases">
        <title>The genome of the haptophyte Pavlova lutheri (Diacronema luteri, Pavlovales) - a model for lipid biosynthesis in eukaryotic algae.</title>
        <authorList>
            <person name="Hulatt C.J."/>
            <person name="Posewitz M.C."/>
        </authorList>
    </citation>
    <scope>NUCLEOTIDE SEQUENCE</scope>
    <source>
        <strain evidence="12">NIVA-4/92</strain>
    </source>
</reference>
<evidence type="ECO:0000256" key="4">
    <source>
        <dbReference type="ARBA" id="ARBA00022884"/>
    </source>
</evidence>
<keyword evidence="9" id="KW-0812">Transmembrane</keyword>
<comment type="caution">
    <text evidence="7">Lacks conserved residue(s) required for the propagation of feature annotation.</text>
</comment>
<dbReference type="GO" id="GO:0001510">
    <property type="term" value="P:RNA methylation"/>
    <property type="evidence" value="ECO:0007669"/>
    <property type="project" value="InterPro"/>
</dbReference>
<keyword evidence="7" id="KW-0442">Lipid degradation</keyword>
<dbReference type="InterPro" id="IPR029063">
    <property type="entry name" value="SAM-dependent_MTases_sf"/>
</dbReference>
<gene>
    <name evidence="12" type="ORF">KFE25_013621</name>
</gene>
<evidence type="ECO:0008006" key="14">
    <source>
        <dbReference type="Google" id="ProtNLM"/>
    </source>
</evidence>
<feature type="compositionally biased region" description="Low complexity" evidence="8">
    <location>
        <begin position="787"/>
        <end position="798"/>
    </location>
</feature>
<dbReference type="Gene3D" id="3.40.1090.10">
    <property type="entry name" value="Cytosolic phospholipase A2 catalytic domain"/>
    <property type="match status" value="2"/>
</dbReference>
<feature type="binding site" evidence="6">
    <location>
        <position position="1164"/>
    </location>
    <ligand>
        <name>S-adenosyl-L-methionine</name>
        <dbReference type="ChEBI" id="CHEBI:59789"/>
    </ligand>
</feature>
<dbReference type="InterPro" id="IPR016035">
    <property type="entry name" value="Acyl_Trfase/lysoPLipase"/>
</dbReference>
<evidence type="ECO:0000256" key="2">
    <source>
        <dbReference type="ARBA" id="ARBA00022679"/>
    </source>
</evidence>
<dbReference type="SUPFAM" id="SSF52151">
    <property type="entry name" value="FabD/lysophospholipase-like"/>
    <property type="match status" value="1"/>
</dbReference>
<keyword evidence="13" id="KW-1185">Reference proteome</keyword>
<feature type="transmembrane region" description="Helical" evidence="9">
    <location>
        <begin position="69"/>
        <end position="86"/>
    </location>
</feature>
<feature type="transmembrane region" description="Helical" evidence="9">
    <location>
        <begin position="172"/>
        <end position="190"/>
    </location>
</feature>
<sequence length="1873" mass="196514">MQLVAYVSLLWLVLVGLALPSFFTPFVLTGLVDASVPSVTLLTAWTTLVFALAFSIVTFNLIRFRRRATALLGGALVIAALVYFFVSSTLLRNDSAYSIRSLQVRVGDTALIVTSVVVWRLACATLNPGVHMLHYLTTAVMLSSTCCRLLDALERTQPLALALAHADPSSEWYPIVAWGAWAFAQMWWFFGLSYDRLRVALSVMNIAIVTFRYTLSDRSHHVPSSPLRMALLLLGVLVSIVELIPVGPIVAVRTVFLLVFGRAFLDTVHYYGFVGLCLRPRRFRASVALRAECARAHTRREWLAAAARLDEFEGREAWRHAPSPHYDHALVCRALETLQRVRADADACGSPHALAELLMSLVNRKFANINDPHNFEFCGCGTKAAIDAYVRAVAAAIEHVVGTEWADAEWGVARKAAFVASARHAHGCSALCLSGGGAIAMYHMGLVRELLAAGLLPSVVSGTSGGAIVAALLACRTDDELPDFLCDDVSTRDGQCWFDDSWTMLRRLAESGVVVSKDKFLAALHPICGDLTFAEAFARTGRLVNLSTSTTSLGATLLLNHIIAPNVLVRSAVQASCALPGVMRPSTLLAKARDGSIVAFETAGLLFRDGSFQSDIPMRELSAQFHCTHFVVSQVNGHIAPFLYDPVPPCSIAVRLQRYIVADVRARLDKYAQASYLPTELNNLVAQEYAGKPQDVTIFPRLRLSDLTWRILRHPSVEDMRGFLARGARMSWPHLPRISHQTMVERSLQSAALSLGVEVSTPKLSFTERGRASRWAAMPRGDALELPPSSRVPSAAAAAGGGGGKRGSSGQLLLPQVAWRAPALIANALGVDFSQLMAGDGGHMTTFASARGVCEVVSAEDAGERLQRFATRAFREQLVKRGDSRAQAHQAACDGRLLVNDMRRPGSYMLHASDVVTLVTPARGVAAPQSGTPRRMVVSLDDEEDDDANHAGAAGAAGARASLATCAGALAFRDFYRAQRLCPAAEWDAACDRLLLPLPLSVRLNLASATSHVAAADIERAARAAGAALTPVPWLDGMCGLQLAPGSAALPPAQGAPPPPCTPPLAELVWRAAAAGELCQQEAASMLPPALLAPVRSSDRVLDLCSAPGSKASQLLDMMCADRASTSSARGVLIANDVERPRAERALRRLWAQPSAAAVVTCADARCYVPPSIGSAGEPLAFERILVDAPCSGDGTLRKNARKWARWSVQPALANHALQVQILSHALSLLAPGGRLCYSTCSLNPIECEAVVAAALRHANNAHAERAPRASDGPAHADAAAAEFGLLRAAEHLPLRARAALTPGVSSWLVPIRLLCATAPGGEGGPAEAAAHASARGDCGVRWAYARSEAEARRVLAAASGGSLSGGRADAPGADGGIAVTMYSHTSESAQDVDRARGGDTAPAAVGGEDGDGHAPRGGAASGPDGRVDLSRCARVLPTAADCGGFFAALIARRSADPRARSRAPDSRAPDSRAPDSHAPDSRAPDSHAPDSRAPDSRAPDAVRWARGARDDGGDDYDGNACPALSPAVALPAPADALFVPVASLSAQAERELRTFFRLDFGHDGGAGCAFARDAPLPLAPTAASEEPLALAVCVSGALRGALLRGRSAVVGGDDGYGLDSGELAAFASLVVSVSPALLRLAAPRARVGGGGDGGGEGGAHAAALERDGGGASGAAGSSAHAPTSPRDDATQSAGGVRRAARKRGRGAGESARAASSVLGGGIPTFAHMPAGCRWPPARPWRICQQAAAMVGARAARRVLRLAPAEFARFLREARLSDPAALARDGRLLGWECCCREEQGGAAVGDAECGAVVVGVRAAAAARGGGGGDGECPPLFVAAVLMCTDDGALVLELLAGEDVARRYEELARSPSQH</sequence>
<keyword evidence="2 6" id="KW-0808">Transferase</keyword>
<keyword evidence="1 6" id="KW-0489">Methyltransferase</keyword>
<dbReference type="InterPro" id="IPR001678">
    <property type="entry name" value="MeTrfase_RsmB-F_NOP2_dom"/>
</dbReference>
<evidence type="ECO:0000259" key="11">
    <source>
        <dbReference type="PROSITE" id="PS51686"/>
    </source>
</evidence>
<dbReference type="GO" id="GO:0008173">
    <property type="term" value="F:RNA methyltransferase activity"/>
    <property type="evidence" value="ECO:0007669"/>
    <property type="project" value="InterPro"/>
</dbReference>
<feature type="binding site" evidence="6">
    <location>
        <position position="1137"/>
    </location>
    <ligand>
        <name>S-adenosyl-L-methionine</name>
        <dbReference type="ChEBI" id="CHEBI:59789"/>
    </ligand>
</feature>
<proteinExistence type="inferred from homology"/>
<dbReference type="Gene3D" id="3.40.50.150">
    <property type="entry name" value="Vaccinia Virus protein VP39"/>
    <property type="match status" value="1"/>
</dbReference>
<feature type="compositionally biased region" description="Gly residues" evidence="8">
    <location>
        <begin position="1650"/>
        <end position="1659"/>
    </location>
</feature>
<dbReference type="Pfam" id="PF01734">
    <property type="entry name" value="Patatin"/>
    <property type="match status" value="1"/>
</dbReference>
<dbReference type="Pfam" id="PF11815">
    <property type="entry name" value="DUF3336"/>
    <property type="match status" value="1"/>
</dbReference>
<dbReference type="Proteomes" id="UP000751190">
    <property type="component" value="Unassembled WGS sequence"/>
</dbReference>
<dbReference type="PROSITE" id="PS51686">
    <property type="entry name" value="SAM_MT_RSMB_NOP"/>
    <property type="match status" value="1"/>
</dbReference>
<dbReference type="GO" id="GO:0016042">
    <property type="term" value="P:lipid catabolic process"/>
    <property type="evidence" value="ECO:0007669"/>
    <property type="project" value="UniProtKB-UniRule"/>
</dbReference>
<evidence type="ECO:0000256" key="7">
    <source>
        <dbReference type="PROSITE-ProRule" id="PRU01161"/>
    </source>
</evidence>
<dbReference type="SUPFAM" id="SSF53335">
    <property type="entry name" value="S-adenosyl-L-methionine-dependent methyltransferases"/>
    <property type="match status" value="1"/>
</dbReference>
<evidence type="ECO:0000259" key="10">
    <source>
        <dbReference type="PROSITE" id="PS51635"/>
    </source>
</evidence>
<evidence type="ECO:0000313" key="12">
    <source>
        <dbReference type="EMBL" id="KAG8468538.1"/>
    </source>
</evidence>
<feature type="region of interest" description="Disordered" evidence="8">
    <location>
        <begin position="784"/>
        <end position="807"/>
    </location>
</feature>
<comment type="caution">
    <text evidence="12">The sequence shown here is derived from an EMBL/GenBank/DDBJ whole genome shotgun (WGS) entry which is preliminary data.</text>
</comment>
<evidence type="ECO:0000256" key="3">
    <source>
        <dbReference type="ARBA" id="ARBA00022691"/>
    </source>
</evidence>
<evidence type="ECO:0000256" key="5">
    <source>
        <dbReference type="ARBA" id="ARBA00023098"/>
    </source>
</evidence>
<feature type="active site" description="Proton acceptor" evidence="7">
    <location>
        <position position="609"/>
    </location>
</feature>
<dbReference type="PANTHER" id="PTHR22808">
    <property type="entry name" value="NCL1 YEAST -RELATED NOL1/NOP2/FMU SUN DOMAIN-CONTAINING"/>
    <property type="match status" value="1"/>
</dbReference>
<dbReference type="InterPro" id="IPR023267">
    <property type="entry name" value="RCMT"/>
</dbReference>
<feature type="compositionally biased region" description="Basic and acidic residues" evidence="8">
    <location>
        <begin position="1455"/>
        <end position="1501"/>
    </location>
</feature>
<dbReference type="GO" id="GO:0004806">
    <property type="term" value="F:triacylglycerol lipase activity"/>
    <property type="evidence" value="ECO:0007669"/>
    <property type="project" value="InterPro"/>
</dbReference>
<accession>A0A8J5XNN3</accession>
<dbReference type="PROSITE" id="PS51635">
    <property type="entry name" value="PNPLA"/>
    <property type="match status" value="1"/>
</dbReference>
<dbReference type="GO" id="GO:0003723">
    <property type="term" value="F:RNA binding"/>
    <property type="evidence" value="ECO:0007669"/>
    <property type="project" value="UniProtKB-UniRule"/>
</dbReference>
<dbReference type="InterPro" id="IPR021771">
    <property type="entry name" value="Triacylglycerol_lipase_N"/>
</dbReference>
<keyword evidence="3 6" id="KW-0949">S-adenosyl-L-methionine</keyword>
<feature type="transmembrane region" description="Helical" evidence="9">
    <location>
        <begin position="227"/>
        <end position="249"/>
    </location>
</feature>
<feature type="transmembrane region" description="Helical" evidence="9">
    <location>
        <begin position="42"/>
        <end position="62"/>
    </location>
</feature>
<name>A0A8J5XNN3_DIALT</name>
<organism evidence="12 13">
    <name type="scientific">Diacronema lutheri</name>
    <name type="common">Unicellular marine alga</name>
    <name type="synonym">Monochrysis lutheri</name>
    <dbReference type="NCBI Taxonomy" id="2081491"/>
    <lineage>
        <taxon>Eukaryota</taxon>
        <taxon>Haptista</taxon>
        <taxon>Haptophyta</taxon>
        <taxon>Pavlovophyceae</taxon>
        <taxon>Pavlovales</taxon>
        <taxon>Pavlovaceae</taxon>
        <taxon>Diacronema</taxon>
    </lineage>
</organism>
<feature type="domain" description="PNPLA" evidence="10">
    <location>
        <begin position="431"/>
        <end position="622"/>
    </location>
</feature>
<dbReference type="Pfam" id="PF01189">
    <property type="entry name" value="Methyltr_RsmB-F"/>
    <property type="match status" value="1"/>
</dbReference>
<feature type="domain" description="SAM-dependent MTase RsmB/NOP-type" evidence="11">
    <location>
        <begin position="994"/>
        <end position="1312"/>
    </location>
</feature>
<feature type="region of interest" description="Disordered" evidence="8">
    <location>
        <begin position="1387"/>
        <end position="1427"/>
    </location>
</feature>
<feature type="region of interest" description="Disordered" evidence="8">
    <location>
        <begin position="1650"/>
        <end position="1715"/>
    </location>
</feature>
<evidence type="ECO:0000313" key="13">
    <source>
        <dbReference type="Proteomes" id="UP000751190"/>
    </source>
</evidence>
<keyword evidence="4 6" id="KW-0694">RNA-binding</keyword>
<keyword evidence="9" id="KW-1133">Transmembrane helix</keyword>
<dbReference type="PRINTS" id="PR02008">
    <property type="entry name" value="RCMTFAMILY"/>
</dbReference>
<keyword evidence="9" id="KW-0472">Membrane</keyword>
<feature type="active site" description="Nucleophile" evidence="6">
    <location>
        <position position="1241"/>
    </location>
</feature>
<dbReference type="OrthoDB" id="10049244at2759"/>
<dbReference type="InterPro" id="IPR002641">
    <property type="entry name" value="PNPLA_dom"/>
</dbReference>
<keyword evidence="5 7" id="KW-0443">Lipid metabolism</keyword>
<feature type="active site" description="Nucleophile" evidence="7">
    <location>
        <position position="464"/>
    </location>
</feature>
<evidence type="ECO:0000256" key="8">
    <source>
        <dbReference type="SAM" id="MobiDB-lite"/>
    </source>
</evidence>
<comment type="similarity">
    <text evidence="6">Belongs to the class I-like SAM-binding methyltransferase superfamily. RsmB/NOP family.</text>
</comment>
<dbReference type="PANTHER" id="PTHR22808:SF1">
    <property type="entry name" value="RNA CYTOSINE-C(5)-METHYLTRANSFERASE NSUN2-RELATED"/>
    <property type="match status" value="1"/>
</dbReference>